<dbReference type="InParanoid" id="A0A0C2WN78"/>
<keyword evidence="3" id="KW-1185">Reference proteome</keyword>
<evidence type="ECO:0000313" key="2">
    <source>
        <dbReference type="EMBL" id="KIL58166.1"/>
    </source>
</evidence>
<dbReference type="Proteomes" id="UP000054549">
    <property type="component" value="Unassembled WGS sequence"/>
</dbReference>
<protein>
    <submittedName>
        <fullName evidence="2">Uncharacterized protein</fullName>
    </submittedName>
</protein>
<dbReference type="EMBL" id="KN818345">
    <property type="protein sequence ID" value="KIL58166.1"/>
    <property type="molecule type" value="Genomic_DNA"/>
</dbReference>
<dbReference type="AlphaFoldDB" id="A0A0C2WN78"/>
<feature type="region of interest" description="Disordered" evidence="1">
    <location>
        <begin position="1"/>
        <end position="21"/>
    </location>
</feature>
<dbReference type="HOGENOM" id="CLU_2573386_0_0_1"/>
<evidence type="ECO:0000256" key="1">
    <source>
        <dbReference type="SAM" id="MobiDB-lite"/>
    </source>
</evidence>
<proteinExistence type="predicted"/>
<accession>A0A0C2WN78</accession>
<organism evidence="2 3">
    <name type="scientific">Amanita muscaria (strain Koide BX008)</name>
    <dbReference type="NCBI Taxonomy" id="946122"/>
    <lineage>
        <taxon>Eukaryota</taxon>
        <taxon>Fungi</taxon>
        <taxon>Dikarya</taxon>
        <taxon>Basidiomycota</taxon>
        <taxon>Agaricomycotina</taxon>
        <taxon>Agaricomycetes</taxon>
        <taxon>Agaricomycetidae</taxon>
        <taxon>Agaricales</taxon>
        <taxon>Pluteineae</taxon>
        <taxon>Amanitaceae</taxon>
        <taxon>Amanita</taxon>
    </lineage>
</organism>
<evidence type="ECO:0000313" key="3">
    <source>
        <dbReference type="Proteomes" id="UP000054549"/>
    </source>
</evidence>
<sequence>MESRLQMGIINKKSPNPGHISHSFPVDRYEYFKKVSGLDEVRSNVTNRYTSVLIALNAPIEFQGTFAARFVRQYHGRRVEQ</sequence>
<reference evidence="2 3" key="1">
    <citation type="submission" date="2014-04" db="EMBL/GenBank/DDBJ databases">
        <title>Evolutionary Origins and Diversification of the Mycorrhizal Mutualists.</title>
        <authorList>
            <consortium name="DOE Joint Genome Institute"/>
            <consortium name="Mycorrhizal Genomics Consortium"/>
            <person name="Kohler A."/>
            <person name="Kuo A."/>
            <person name="Nagy L.G."/>
            <person name="Floudas D."/>
            <person name="Copeland A."/>
            <person name="Barry K.W."/>
            <person name="Cichocki N."/>
            <person name="Veneault-Fourrey C."/>
            <person name="LaButti K."/>
            <person name="Lindquist E.A."/>
            <person name="Lipzen A."/>
            <person name="Lundell T."/>
            <person name="Morin E."/>
            <person name="Murat C."/>
            <person name="Riley R."/>
            <person name="Ohm R."/>
            <person name="Sun H."/>
            <person name="Tunlid A."/>
            <person name="Henrissat B."/>
            <person name="Grigoriev I.V."/>
            <person name="Hibbett D.S."/>
            <person name="Martin F."/>
        </authorList>
    </citation>
    <scope>NUCLEOTIDE SEQUENCE [LARGE SCALE GENOMIC DNA]</scope>
    <source>
        <strain evidence="2 3">Koide BX008</strain>
    </source>
</reference>
<name>A0A0C2WN78_AMAMK</name>
<gene>
    <name evidence="2" type="ORF">M378DRAFT_170890</name>
</gene>